<keyword evidence="2" id="KW-1185">Reference proteome</keyword>
<accession>A0ABS9LDR3</accession>
<dbReference type="SUPFAM" id="SSF117396">
    <property type="entry name" value="TM1631-like"/>
    <property type="match status" value="1"/>
</dbReference>
<proteinExistence type="predicted"/>
<dbReference type="InterPro" id="IPR002763">
    <property type="entry name" value="DUF72"/>
</dbReference>
<evidence type="ECO:0000313" key="2">
    <source>
        <dbReference type="Proteomes" id="UP001165368"/>
    </source>
</evidence>
<organism evidence="1 2">
    <name type="scientific">Arthrobacter hankyongi</name>
    <dbReference type="NCBI Taxonomy" id="2904801"/>
    <lineage>
        <taxon>Bacteria</taxon>
        <taxon>Bacillati</taxon>
        <taxon>Actinomycetota</taxon>
        <taxon>Actinomycetes</taxon>
        <taxon>Micrococcales</taxon>
        <taxon>Micrococcaceae</taxon>
        <taxon>Arthrobacter</taxon>
    </lineage>
</organism>
<dbReference type="PANTHER" id="PTHR30348">
    <property type="entry name" value="UNCHARACTERIZED PROTEIN YECE"/>
    <property type="match status" value="1"/>
</dbReference>
<dbReference type="PANTHER" id="PTHR30348:SF4">
    <property type="entry name" value="DUF72 DOMAIN-CONTAINING PROTEIN"/>
    <property type="match status" value="1"/>
</dbReference>
<dbReference type="EMBL" id="JAKLTQ010000027">
    <property type="protein sequence ID" value="MCG2624562.1"/>
    <property type="molecule type" value="Genomic_DNA"/>
</dbReference>
<dbReference type="Pfam" id="PF01904">
    <property type="entry name" value="DUF72"/>
    <property type="match status" value="1"/>
</dbReference>
<dbReference type="InterPro" id="IPR036520">
    <property type="entry name" value="UPF0759_sf"/>
</dbReference>
<dbReference type="Proteomes" id="UP001165368">
    <property type="component" value="Unassembled WGS sequence"/>
</dbReference>
<evidence type="ECO:0000313" key="1">
    <source>
        <dbReference type="EMBL" id="MCG2624562.1"/>
    </source>
</evidence>
<dbReference type="RefSeq" id="WP_237826620.1">
    <property type="nucleotide sequence ID" value="NZ_JAKLTQ010000027.1"/>
</dbReference>
<dbReference type="Gene3D" id="3.20.20.410">
    <property type="entry name" value="Protein of unknown function UPF0759"/>
    <property type="match status" value="1"/>
</dbReference>
<protein>
    <submittedName>
        <fullName evidence="1">DUF72 domain-containing protein</fullName>
    </submittedName>
</protein>
<name>A0ABS9LDR3_9MICC</name>
<gene>
    <name evidence="1" type="ORF">LVY72_21975</name>
</gene>
<reference evidence="1" key="1">
    <citation type="submission" date="2022-01" db="EMBL/GenBank/DDBJ databases">
        <authorList>
            <person name="Jo J.-H."/>
            <person name="Im W.-T."/>
        </authorList>
    </citation>
    <scope>NUCLEOTIDE SEQUENCE</scope>
    <source>
        <strain evidence="1">I2-34</strain>
    </source>
</reference>
<comment type="caution">
    <text evidence="1">The sequence shown here is derived from an EMBL/GenBank/DDBJ whole genome shotgun (WGS) entry which is preliminary data.</text>
</comment>
<sequence>MAAGNAAGNTAGSGTVLVGISGWRYPEWRRVFYPAGLPQRLELEYAAGQVASLEINSSFYGLQRPSSYLKWHDTVPEDFVFAVKGSRLITHVDELHQVRVPLANFFASGVLALGTKLGPVLWQLPPRLRYHAAVLEEFLALLPQSTAAAAGLAAAHADLPADRTWPADGGGAGVDRPLRHALEVRHRSFATEECYRLMRRYNTALVVADTAGKWPLLHEVTADFLYLRLHGSTELYVSGYSGAELDAWAARIRGWLSGSGCPDGAGRDVYVYFDNTAAAHAPFDAQALAGRLRGPSPHSA</sequence>